<dbReference type="PANTHER" id="PTHR43646">
    <property type="entry name" value="GLYCOSYLTRANSFERASE"/>
    <property type="match status" value="1"/>
</dbReference>
<evidence type="ECO:0000256" key="5">
    <source>
        <dbReference type="ARBA" id="ARBA00023136"/>
    </source>
</evidence>
<reference evidence="7 8" key="1">
    <citation type="submission" date="2016-12" db="EMBL/GenBank/DDBJ databases">
        <title>Trade-off between light-utilization and light-protection in marine flavobacteria.</title>
        <authorList>
            <person name="Kumagai Y."/>
            <person name="Yoshizawa S."/>
            <person name="Kogure K."/>
            <person name="Iwasaki W."/>
        </authorList>
    </citation>
    <scope>NUCLEOTIDE SEQUENCE [LARGE SCALE GENOMIC DNA]</scope>
    <source>
        <strain evidence="7 8">ATCC 43844</strain>
    </source>
</reference>
<protein>
    <submittedName>
        <fullName evidence="7">Glycosyl transferase family 2</fullName>
    </submittedName>
</protein>
<evidence type="ECO:0000313" key="8">
    <source>
        <dbReference type="Proteomes" id="UP000239068"/>
    </source>
</evidence>
<dbReference type="OrthoDB" id="9810303at2"/>
<keyword evidence="2" id="KW-1003">Cell membrane</keyword>
<keyword evidence="5" id="KW-0472">Membrane</keyword>
<dbReference type="Proteomes" id="UP000239068">
    <property type="component" value="Unassembled WGS sequence"/>
</dbReference>
<evidence type="ECO:0000256" key="4">
    <source>
        <dbReference type="ARBA" id="ARBA00022679"/>
    </source>
</evidence>
<dbReference type="InterPro" id="IPR029044">
    <property type="entry name" value="Nucleotide-diphossugar_trans"/>
</dbReference>
<dbReference type="GO" id="GO:0005886">
    <property type="term" value="C:plasma membrane"/>
    <property type="evidence" value="ECO:0007669"/>
    <property type="project" value="UniProtKB-SubCell"/>
</dbReference>
<comment type="caution">
    <text evidence="7">The sequence shown here is derived from an EMBL/GenBank/DDBJ whole genome shotgun (WGS) entry which is preliminary data.</text>
</comment>
<comment type="subcellular location">
    <subcellularLocation>
        <location evidence="1">Cell membrane</location>
    </subcellularLocation>
</comment>
<sequence>MKISVIIPVYNEQENLLKRLSFLSAQANKFLLEIIVSNSPETFDETPSICKPHTKVLFLNSTKKGRAAQMNFAASKATGAVLLFLHADVQLPDDFYNQILNTIKAGNEAGFFAYQFDKNTRLLNFNSKFTKTDGFFAGGGDQCHFFTKKAFETLKGYNEEFCIMEDFEMFDRVRKAKIPFAIIQSKATVSARKYENNSWLKVNLINGYMFLKYRLGVHPTKLRKTYKTLLREGT</sequence>
<proteinExistence type="predicted"/>
<dbReference type="NCBIfam" id="TIGR04283">
    <property type="entry name" value="glyco_like_mftF"/>
    <property type="match status" value="1"/>
</dbReference>
<dbReference type="CDD" id="cd02522">
    <property type="entry name" value="GT_2_like_a"/>
    <property type="match status" value="1"/>
</dbReference>
<organism evidence="7 8">
    <name type="scientific">Polaribacter glomeratus</name>
    <dbReference type="NCBI Taxonomy" id="102"/>
    <lineage>
        <taxon>Bacteria</taxon>
        <taxon>Pseudomonadati</taxon>
        <taxon>Bacteroidota</taxon>
        <taxon>Flavobacteriia</taxon>
        <taxon>Flavobacteriales</taxon>
        <taxon>Flavobacteriaceae</taxon>
    </lineage>
</organism>
<dbReference type="RefSeq" id="WP_105022130.1">
    <property type="nucleotide sequence ID" value="NZ_MSCM01000002.1"/>
</dbReference>
<keyword evidence="8" id="KW-1185">Reference proteome</keyword>
<evidence type="ECO:0000259" key="6">
    <source>
        <dbReference type="Pfam" id="PF00535"/>
    </source>
</evidence>
<name>A0A2S7WHQ7_9FLAO</name>
<gene>
    <name evidence="7" type="ORF">BTO16_13135</name>
</gene>
<evidence type="ECO:0000256" key="3">
    <source>
        <dbReference type="ARBA" id="ARBA00022676"/>
    </source>
</evidence>
<feature type="domain" description="Glycosyltransferase 2-like" evidence="6">
    <location>
        <begin position="4"/>
        <end position="128"/>
    </location>
</feature>
<dbReference type="Gene3D" id="3.90.550.10">
    <property type="entry name" value="Spore Coat Polysaccharide Biosynthesis Protein SpsA, Chain A"/>
    <property type="match status" value="1"/>
</dbReference>
<dbReference type="InterPro" id="IPR001173">
    <property type="entry name" value="Glyco_trans_2-like"/>
</dbReference>
<evidence type="ECO:0000256" key="1">
    <source>
        <dbReference type="ARBA" id="ARBA00004236"/>
    </source>
</evidence>
<keyword evidence="3" id="KW-0328">Glycosyltransferase</keyword>
<dbReference type="InterPro" id="IPR026461">
    <property type="entry name" value="Trfase_2_rSAM/seldom_assoc"/>
</dbReference>
<evidence type="ECO:0000256" key="2">
    <source>
        <dbReference type="ARBA" id="ARBA00022475"/>
    </source>
</evidence>
<dbReference type="PANTHER" id="PTHR43646:SF2">
    <property type="entry name" value="GLYCOSYLTRANSFERASE 2-LIKE DOMAIN-CONTAINING PROTEIN"/>
    <property type="match status" value="1"/>
</dbReference>
<dbReference type="Pfam" id="PF00535">
    <property type="entry name" value="Glycos_transf_2"/>
    <property type="match status" value="1"/>
</dbReference>
<keyword evidence="4 7" id="KW-0808">Transferase</keyword>
<dbReference type="SUPFAM" id="SSF53448">
    <property type="entry name" value="Nucleotide-diphospho-sugar transferases"/>
    <property type="match status" value="1"/>
</dbReference>
<accession>A0A2S7WHQ7</accession>
<dbReference type="AlphaFoldDB" id="A0A2S7WHQ7"/>
<dbReference type="EMBL" id="MSCM01000002">
    <property type="protein sequence ID" value="PQJ76812.1"/>
    <property type="molecule type" value="Genomic_DNA"/>
</dbReference>
<evidence type="ECO:0000313" key="7">
    <source>
        <dbReference type="EMBL" id="PQJ76812.1"/>
    </source>
</evidence>
<dbReference type="GO" id="GO:0016757">
    <property type="term" value="F:glycosyltransferase activity"/>
    <property type="evidence" value="ECO:0007669"/>
    <property type="project" value="UniProtKB-KW"/>
</dbReference>